<evidence type="ECO:0000313" key="4">
    <source>
        <dbReference type="Proteomes" id="UP000065220"/>
    </source>
</evidence>
<reference evidence="4" key="1">
    <citation type="submission" date="2016-02" db="EMBL/GenBank/DDBJ databases">
        <authorList>
            <person name="Holder M.E."/>
            <person name="Ajami N.J."/>
            <person name="Petrosino J.F."/>
        </authorList>
    </citation>
    <scope>NUCLEOTIDE SEQUENCE [LARGE SCALE GENOMIC DNA]</scope>
    <source>
        <strain evidence="4">CCUG 36733</strain>
    </source>
</reference>
<feature type="compositionally biased region" description="Low complexity" evidence="1">
    <location>
        <begin position="102"/>
        <end position="111"/>
    </location>
</feature>
<evidence type="ECO:0000256" key="1">
    <source>
        <dbReference type="SAM" id="MobiDB-lite"/>
    </source>
</evidence>
<feature type="domain" description="DUF6457" evidence="2">
    <location>
        <begin position="11"/>
        <end position="101"/>
    </location>
</feature>
<dbReference type="AlphaFoldDB" id="A0A120KMM1"/>
<keyword evidence="4" id="KW-1185">Reference proteome</keyword>
<sequence length="120" mass="12407">MQKHVDDPETTRRTQAFADLLCAELGIDRALAEAVTSPVLATVGQVAHGSARPAGALSAFLAGVALGREAGSSGQDAPSEEQVRATLTRVRETVRRFEEQEAGAGDAGAADPNEPGEPRA</sequence>
<dbReference type="OrthoDB" id="4735656at2"/>
<dbReference type="KEGG" id="ard:AXF14_10255"/>
<organism evidence="3 4">
    <name type="scientific">Actinomyces radicidentis</name>
    <dbReference type="NCBI Taxonomy" id="111015"/>
    <lineage>
        <taxon>Bacteria</taxon>
        <taxon>Bacillati</taxon>
        <taxon>Actinomycetota</taxon>
        <taxon>Actinomycetes</taxon>
        <taxon>Actinomycetales</taxon>
        <taxon>Actinomycetaceae</taxon>
        <taxon>Actinomyces</taxon>
    </lineage>
</organism>
<dbReference type="STRING" id="111015.AXF14_10255"/>
<dbReference type="Proteomes" id="UP000065220">
    <property type="component" value="Chromosome"/>
</dbReference>
<gene>
    <name evidence="3" type="ORF">AXF14_10255</name>
</gene>
<feature type="region of interest" description="Disordered" evidence="1">
    <location>
        <begin position="92"/>
        <end position="120"/>
    </location>
</feature>
<evidence type="ECO:0000259" key="2">
    <source>
        <dbReference type="Pfam" id="PF20058"/>
    </source>
</evidence>
<accession>A0A120KMM1</accession>
<name>A0A120KMM1_ACTRD</name>
<dbReference type="RefSeq" id="WP_067943002.1">
    <property type="nucleotide sequence ID" value="NZ_CP014228.1"/>
</dbReference>
<proteinExistence type="predicted"/>
<protein>
    <recommendedName>
        <fullName evidence="2">DUF6457 domain-containing protein</fullName>
    </recommendedName>
</protein>
<dbReference type="InterPro" id="IPR045598">
    <property type="entry name" value="DUF6457"/>
</dbReference>
<evidence type="ECO:0000313" key="3">
    <source>
        <dbReference type="EMBL" id="AMD87889.1"/>
    </source>
</evidence>
<dbReference type="Pfam" id="PF20058">
    <property type="entry name" value="DUF6457"/>
    <property type="match status" value="1"/>
</dbReference>
<dbReference type="EMBL" id="CP014228">
    <property type="protein sequence ID" value="AMD87889.1"/>
    <property type="molecule type" value="Genomic_DNA"/>
</dbReference>